<evidence type="ECO:0000313" key="3">
    <source>
        <dbReference type="EMBL" id="MBM2620831.1"/>
    </source>
</evidence>
<keyword evidence="4" id="KW-1185">Reference proteome</keyword>
<reference evidence="3 4" key="1">
    <citation type="submission" date="2021-01" db="EMBL/GenBank/DDBJ databases">
        <title>Actinoplanes sp. nov. LDG1-06 isolated from lichen.</title>
        <authorList>
            <person name="Saeng-In P."/>
            <person name="Phongsopitanun W."/>
            <person name="Kanchanasin P."/>
            <person name="Yuki M."/>
            <person name="Kudo T."/>
            <person name="Ohkuma M."/>
            <person name="Tanasupawat S."/>
        </authorList>
    </citation>
    <scope>NUCLEOTIDE SEQUENCE [LARGE SCALE GENOMIC DNA]</scope>
    <source>
        <strain evidence="3 4">LDG1-06</strain>
    </source>
</reference>
<dbReference type="SUPFAM" id="SSF52540">
    <property type="entry name" value="P-loop containing nucleoside triphosphate hydrolases"/>
    <property type="match status" value="1"/>
</dbReference>
<dbReference type="Gene3D" id="3.40.50.300">
    <property type="entry name" value="P-loop containing nucleotide triphosphate hydrolases"/>
    <property type="match status" value="1"/>
</dbReference>
<name>A0ABS2ALX4_9ACTN</name>
<dbReference type="InterPro" id="IPR003593">
    <property type="entry name" value="AAA+_ATPase"/>
</dbReference>
<evidence type="ECO:0000256" key="1">
    <source>
        <dbReference type="SAM" id="MobiDB-lite"/>
    </source>
</evidence>
<accession>A0ABS2ALX4</accession>
<proteinExistence type="predicted"/>
<sequence>MRDAVTDDADTAWYVYRGTDQQHDLIETLPEPPPWRGFDPDPSAGEEPPFVAEDREKELRAARHYRPDPETVRLVNAALLLRRPMLVTGRPGTGKSTLATAIAHELGLGRVLRWNITSRVGLRDGLYEYDPLARLYAASRNGDAPAVAEEDLGQYLRLGPLGTALLPRRRPRVLLIDEIDKADLDLPNDLLALFEDGEFEIPELHRQPERYAETAVRTYDSPDRVVIRKGRVRCSQFPLVIMTSNGEREFPPAFLRRCVQIPIAVPDQAKLQEIVAAHLPGMAPDSAEVIQQFLQEREGAGLATDQLLNAIYLVHAAGLDRDATRKALARAVMSPLVQQ</sequence>
<gene>
    <name evidence="3" type="ORF">JIG36_35560</name>
</gene>
<evidence type="ECO:0000313" key="4">
    <source>
        <dbReference type="Proteomes" id="UP000632138"/>
    </source>
</evidence>
<dbReference type="Pfam" id="PF07728">
    <property type="entry name" value="AAA_5"/>
    <property type="match status" value="1"/>
</dbReference>
<dbReference type="InterPro" id="IPR027417">
    <property type="entry name" value="P-loop_NTPase"/>
</dbReference>
<organism evidence="3 4">
    <name type="scientific">Paractinoplanes ovalisporus</name>
    <dbReference type="NCBI Taxonomy" id="2810368"/>
    <lineage>
        <taxon>Bacteria</taxon>
        <taxon>Bacillati</taxon>
        <taxon>Actinomycetota</taxon>
        <taxon>Actinomycetes</taxon>
        <taxon>Micromonosporales</taxon>
        <taxon>Micromonosporaceae</taxon>
        <taxon>Paractinoplanes</taxon>
    </lineage>
</organism>
<feature type="region of interest" description="Disordered" evidence="1">
    <location>
        <begin position="26"/>
        <end position="48"/>
    </location>
</feature>
<comment type="caution">
    <text evidence="3">The sequence shown here is derived from an EMBL/GenBank/DDBJ whole genome shotgun (WGS) entry which is preliminary data.</text>
</comment>
<dbReference type="InterPro" id="IPR011704">
    <property type="entry name" value="ATPase_dyneun-rel_AAA"/>
</dbReference>
<dbReference type="EMBL" id="JAENHP010000016">
    <property type="protein sequence ID" value="MBM2620831.1"/>
    <property type="molecule type" value="Genomic_DNA"/>
</dbReference>
<protein>
    <submittedName>
        <fullName evidence="3">MoxR family ATPase</fullName>
    </submittedName>
</protein>
<dbReference type="SMART" id="SM00382">
    <property type="entry name" value="AAA"/>
    <property type="match status" value="1"/>
</dbReference>
<feature type="domain" description="AAA+ ATPase" evidence="2">
    <location>
        <begin position="81"/>
        <end position="269"/>
    </location>
</feature>
<dbReference type="Proteomes" id="UP000632138">
    <property type="component" value="Unassembled WGS sequence"/>
</dbReference>
<evidence type="ECO:0000259" key="2">
    <source>
        <dbReference type="SMART" id="SM00382"/>
    </source>
</evidence>
<dbReference type="CDD" id="cd00009">
    <property type="entry name" value="AAA"/>
    <property type="match status" value="1"/>
</dbReference>